<evidence type="ECO:0000313" key="3">
    <source>
        <dbReference type="Proteomes" id="UP000653308"/>
    </source>
</evidence>
<protein>
    <submittedName>
        <fullName evidence="2">Uncharacterized protein</fullName>
    </submittedName>
</protein>
<accession>A0ABQ2ZHV9</accession>
<proteinExistence type="predicted"/>
<reference evidence="3" key="1">
    <citation type="journal article" date="2019" name="Int. J. Syst. Evol. Microbiol.">
        <title>The Global Catalogue of Microorganisms (GCM) 10K type strain sequencing project: providing services to taxonomists for standard genome sequencing and annotation.</title>
        <authorList>
            <consortium name="The Broad Institute Genomics Platform"/>
            <consortium name="The Broad Institute Genome Sequencing Center for Infectious Disease"/>
            <person name="Wu L."/>
            <person name="Ma J."/>
        </authorList>
    </citation>
    <scope>NUCLEOTIDE SEQUENCE [LARGE SCALE GENOMIC DNA]</scope>
    <source>
        <strain evidence="3">JCM 4957</strain>
    </source>
</reference>
<dbReference type="EMBL" id="BMWE01000004">
    <property type="protein sequence ID" value="GGY13634.1"/>
    <property type="molecule type" value="Genomic_DNA"/>
</dbReference>
<feature type="compositionally biased region" description="Gly residues" evidence="1">
    <location>
        <begin position="1"/>
        <end position="12"/>
    </location>
</feature>
<dbReference type="Proteomes" id="UP000653308">
    <property type="component" value="Unassembled WGS sequence"/>
</dbReference>
<keyword evidence="3" id="KW-1185">Reference proteome</keyword>
<gene>
    <name evidence="2" type="ORF">GCM10010384_19250</name>
</gene>
<evidence type="ECO:0000313" key="2">
    <source>
        <dbReference type="EMBL" id="GGY13634.1"/>
    </source>
</evidence>
<organism evidence="2 3">
    <name type="scientific">Streptomyces djakartensis</name>
    <dbReference type="NCBI Taxonomy" id="68193"/>
    <lineage>
        <taxon>Bacteria</taxon>
        <taxon>Bacillati</taxon>
        <taxon>Actinomycetota</taxon>
        <taxon>Actinomycetes</taxon>
        <taxon>Kitasatosporales</taxon>
        <taxon>Streptomycetaceae</taxon>
        <taxon>Streptomyces</taxon>
    </lineage>
</organism>
<comment type="caution">
    <text evidence="2">The sequence shown here is derived from an EMBL/GenBank/DDBJ whole genome shotgun (WGS) entry which is preliminary data.</text>
</comment>
<feature type="region of interest" description="Disordered" evidence="1">
    <location>
        <begin position="1"/>
        <end position="70"/>
    </location>
</feature>
<evidence type="ECO:0000256" key="1">
    <source>
        <dbReference type="SAM" id="MobiDB-lite"/>
    </source>
</evidence>
<name>A0ABQ2ZHV9_9ACTN</name>
<sequence length="117" mass="12326">MRGRDGTGGAGRVKGTAGRRYGGAGNCANNPHTHPQGPDSGTDPAAPVPRPCGVARALLPRRQRPGHPWAVVSRRRLGGTQLSVTRSLPAAITTVNYCCLKQQLILPCLLAAARRTR</sequence>